<gene>
    <name evidence="6" type="ORF">V5N11_021461</name>
</gene>
<dbReference type="InterPro" id="IPR036093">
    <property type="entry name" value="NAC_dom_sf"/>
</dbReference>
<evidence type="ECO:0000256" key="1">
    <source>
        <dbReference type="ARBA" id="ARBA00023015"/>
    </source>
</evidence>
<evidence type="ECO:0000259" key="5">
    <source>
        <dbReference type="PROSITE" id="PS51005"/>
    </source>
</evidence>
<keyword evidence="4" id="KW-0539">Nucleus</keyword>
<reference evidence="6 7" key="1">
    <citation type="submission" date="2024-04" db="EMBL/GenBank/DDBJ databases">
        <title>Genome assembly C_amara_ONT_v2.</title>
        <authorList>
            <person name="Yant L."/>
            <person name="Moore C."/>
            <person name="Slenker M."/>
        </authorList>
    </citation>
    <scope>NUCLEOTIDE SEQUENCE [LARGE SCALE GENOMIC DNA]</scope>
    <source>
        <tissue evidence="6">Leaf</tissue>
    </source>
</reference>
<sequence>MCVIIILVNLQADLKRETKKTSSFLPLGVARSAKGGFWHSNSATKKLTLGNIQVGEKQHLTFYSGKPPKEGKSNWLMIEYRLPKEKDSNQKKESMMAIVLSKIYAKSDPEEEEKTEEFADFVNQHQEYVTREEDVWQRLQSMNHRS</sequence>
<feature type="domain" description="NAC" evidence="5">
    <location>
        <begin position="1"/>
        <end position="106"/>
    </location>
</feature>
<dbReference type="Proteomes" id="UP001558713">
    <property type="component" value="Unassembled WGS sequence"/>
</dbReference>
<keyword evidence="2" id="KW-0238">DNA-binding</keyword>
<protein>
    <submittedName>
        <fullName evidence="6">NAC domain-containing protein 1</fullName>
    </submittedName>
</protein>
<keyword evidence="1" id="KW-0805">Transcription regulation</keyword>
<keyword evidence="3" id="KW-0804">Transcription</keyword>
<accession>A0ABD1BGF4</accession>
<evidence type="ECO:0000256" key="2">
    <source>
        <dbReference type="ARBA" id="ARBA00023125"/>
    </source>
</evidence>
<dbReference type="EMBL" id="JBANAX010000253">
    <property type="protein sequence ID" value="KAL1217124.1"/>
    <property type="molecule type" value="Genomic_DNA"/>
</dbReference>
<evidence type="ECO:0000313" key="6">
    <source>
        <dbReference type="EMBL" id="KAL1217124.1"/>
    </source>
</evidence>
<name>A0ABD1BGF4_CARAN</name>
<dbReference type="AlphaFoldDB" id="A0ABD1BGF4"/>
<dbReference type="PROSITE" id="PS51005">
    <property type="entry name" value="NAC"/>
    <property type="match status" value="1"/>
</dbReference>
<dbReference type="InterPro" id="IPR003441">
    <property type="entry name" value="NAC-dom"/>
</dbReference>
<dbReference type="PANTHER" id="PTHR31719:SF43">
    <property type="entry name" value="NAC TRANSCRIPTION FACTOR 56"/>
    <property type="match status" value="1"/>
</dbReference>
<dbReference type="Gene3D" id="2.170.150.80">
    <property type="entry name" value="NAC domain"/>
    <property type="match status" value="1"/>
</dbReference>
<dbReference type="PANTHER" id="PTHR31719">
    <property type="entry name" value="NAC TRANSCRIPTION FACTOR 56"/>
    <property type="match status" value="1"/>
</dbReference>
<keyword evidence="7" id="KW-1185">Reference proteome</keyword>
<dbReference type="GO" id="GO:0003677">
    <property type="term" value="F:DNA binding"/>
    <property type="evidence" value="ECO:0007669"/>
    <property type="project" value="UniProtKB-KW"/>
</dbReference>
<evidence type="ECO:0000256" key="3">
    <source>
        <dbReference type="ARBA" id="ARBA00023163"/>
    </source>
</evidence>
<proteinExistence type="predicted"/>
<organism evidence="6 7">
    <name type="scientific">Cardamine amara subsp. amara</name>
    <dbReference type="NCBI Taxonomy" id="228776"/>
    <lineage>
        <taxon>Eukaryota</taxon>
        <taxon>Viridiplantae</taxon>
        <taxon>Streptophyta</taxon>
        <taxon>Embryophyta</taxon>
        <taxon>Tracheophyta</taxon>
        <taxon>Spermatophyta</taxon>
        <taxon>Magnoliopsida</taxon>
        <taxon>eudicotyledons</taxon>
        <taxon>Gunneridae</taxon>
        <taxon>Pentapetalae</taxon>
        <taxon>rosids</taxon>
        <taxon>malvids</taxon>
        <taxon>Brassicales</taxon>
        <taxon>Brassicaceae</taxon>
        <taxon>Cardamineae</taxon>
        <taxon>Cardamine</taxon>
    </lineage>
</organism>
<dbReference type="SUPFAM" id="SSF101941">
    <property type="entry name" value="NAC domain"/>
    <property type="match status" value="1"/>
</dbReference>
<evidence type="ECO:0000256" key="4">
    <source>
        <dbReference type="ARBA" id="ARBA00023242"/>
    </source>
</evidence>
<comment type="caution">
    <text evidence="6">The sequence shown here is derived from an EMBL/GenBank/DDBJ whole genome shotgun (WGS) entry which is preliminary data.</text>
</comment>
<dbReference type="Pfam" id="PF02365">
    <property type="entry name" value="NAM"/>
    <property type="match status" value="1"/>
</dbReference>
<evidence type="ECO:0000313" key="7">
    <source>
        <dbReference type="Proteomes" id="UP001558713"/>
    </source>
</evidence>